<accession>A0A2W2HYD5</accession>
<comment type="caution">
    <text evidence="3">The sequence shown here is derived from an EMBL/GenBank/DDBJ whole genome shotgun (WGS) entry which is preliminary data.</text>
</comment>
<gene>
    <name evidence="3" type="ORF">C1I98_02930</name>
</gene>
<keyword evidence="2" id="KW-1133">Transmembrane helix</keyword>
<feature type="transmembrane region" description="Helical" evidence="2">
    <location>
        <begin position="133"/>
        <end position="154"/>
    </location>
</feature>
<protein>
    <submittedName>
        <fullName evidence="3">DUF2243 domain-containing protein</fullName>
    </submittedName>
</protein>
<reference evidence="3 4" key="1">
    <citation type="submission" date="2018-01" db="EMBL/GenBank/DDBJ databases">
        <title>Draft genome sequence of Sphaerisporangium sp. 7K107.</title>
        <authorList>
            <person name="Sahin N."/>
            <person name="Saygin H."/>
            <person name="Ay H."/>
        </authorList>
    </citation>
    <scope>NUCLEOTIDE SEQUENCE [LARGE SCALE GENOMIC DNA]</scope>
    <source>
        <strain evidence="3 4">7K107</strain>
    </source>
</reference>
<evidence type="ECO:0000313" key="3">
    <source>
        <dbReference type="EMBL" id="PZG55660.1"/>
    </source>
</evidence>
<dbReference type="AlphaFoldDB" id="A0A2W2HYD5"/>
<feature type="transmembrane region" description="Helical" evidence="2">
    <location>
        <begin position="63"/>
        <end position="80"/>
    </location>
</feature>
<organism evidence="3 4">
    <name type="scientific">Spongiactinospora gelatinilytica</name>
    <dbReference type="NCBI Taxonomy" id="2666298"/>
    <lineage>
        <taxon>Bacteria</taxon>
        <taxon>Bacillati</taxon>
        <taxon>Actinomycetota</taxon>
        <taxon>Actinomycetes</taxon>
        <taxon>Streptosporangiales</taxon>
        <taxon>Streptosporangiaceae</taxon>
        <taxon>Spongiactinospora</taxon>
    </lineage>
</organism>
<dbReference type="Pfam" id="PF10002">
    <property type="entry name" value="DUF2243"/>
    <property type="match status" value="1"/>
</dbReference>
<keyword evidence="2" id="KW-0472">Membrane</keyword>
<evidence type="ECO:0000256" key="2">
    <source>
        <dbReference type="SAM" id="Phobius"/>
    </source>
</evidence>
<evidence type="ECO:0000313" key="4">
    <source>
        <dbReference type="Proteomes" id="UP000248544"/>
    </source>
</evidence>
<feature type="transmembrane region" description="Helical" evidence="2">
    <location>
        <begin position="20"/>
        <end position="43"/>
    </location>
</feature>
<feature type="region of interest" description="Disordered" evidence="1">
    <location>
        <begin position="159"/>
        <end position="195"/>
    </location>
</feature>
<dbReference type="RefSeq" id="WP_111165500.1">
    <property type="nucleotide sequence ID" value="NZ_POUA01000012.1"/>
</dbReference>
<proteinExistence type="predicted"/>
<evidence type="ECO:0000256" key="1">
    <source>
        <dbReference type="SAM" id="MobiDB-lite"/>
    </source>
</evidence>
<dbReference type="InterPro" id="IPR018719">
    <property type="entry name" value="DUF2243_membrane"/>
</dbReference>
<dbReference type="Proteomes" id="UP000248544">
    <property type="component" value="Unassembled WGS sequence"/>
</dbReference>
<keyword evidence="4" id="KW-1185">Reference proteome</keyword>
<name>A0A2W2HYD5_9ACTN</name>
<keyword evidence="2" id="KW-0812">Transmembrane</keyword>
<feature type="transmembrane region" description="Helical" evidence="2">
    <location>
        <begin position="87"/>
        <end position="107"/>
    </location>
</feature>
<dbReference type="EMBL" id="POUA01000012">
    <property type="protein sequence ID" value="PZG55660.1"/>
    <property type="molecule type" value="Genomic_DNA"/>
</dbReference>
<sequence length="195" mass="20025">MSQAAQRSTGLHVAERGRSLAAAALIGVAVMAAVDEIVFHQLLGWHHFFDRSTLAVGLLSDGLLHTAELLALVTGFVMWADLRRRRALSAPHAWAGLLLGLGGFQLFDGVVDHKLLRLHQIRNGVPDLLPYDLVWNGAGLVLLAGGVVLAVRAARATGGSAGARGATDDTPDDASGGAGEGPAGPAAPRPGGGGR</sequence>